<comment type="caution">
    <text evidence="2">The sequence shown here is derived from an EMBL/GenBank/DDBJ whole genome shotgun (WGS) entry which is preliminary data.</text>
</comment>
<proteinExistence type="predicted"/>
<dbReference type="InterPro" id="IPR014710">
    <property type="entry name" value="RmlC-like_jellyroll"/>
</dbReference>
<evidence type="ECO:0000313" key="3">
    <source>
        <dbReference type="Proteomes" id="UP001161757"/>
    </source>
</evidence>
<accession>A0AAN6ETA5</accession>
<dbReference type="Gene3D" id="2.60.120.10">
    <property type="entry name" value="Jelly Rolls"/>
    <property type="match status" value="1"/>
</dbReference>
<name>A0AAN6ETA5_EXODE</name>
<gene>
    <name evidence="2" type="ORF">HRR80_004921</name>
</gene>
<evidence type="ECO:0008006" key="4">
    <source>
        <dbReference type="Google" id="ProtNLM"/>
    </source>
</evidence>
<dbReference type="SUPFAM" id="SSF51182">
    <property type="entry name" value="RmlC-like cupins"/>
    <property type="match status" value="2"/>
</dbReference>
<evidence type="ECO:0000313" key="2">
    <source>
        <dbReference type="EMBL" id="KAJ8990858.1"/>
    </source>
</evidence>
<dbReference type="Proteomes" id="UP001161757">
    <property type="component" value="Unassembled WGS sequence"/>
</dbReference>
<sequence length="381" mass="42469">MERSIVTEHLDQFPDEQGDGDNRVLSIRRDEVLLFEHPTLKGIKLLEHTPLEVVHFPLEFSPQQFSPPRGVYESDFLRVEWQQMNSFRQPFYHRNADVDELSYQVCGERTLMTEYGTVELRPGDFSRIPVRVAHDNFGRQGIHLLFYIPAPVRECVKVNRTAGPKIPPFDGWQAATVTEVMTNCLGGPHCDIAAAKADENLLLKHAETIRDDEYIRVLRSDGTDENGVTAAPGQSVLVAGHSSPGPLWLYKSADVWIGSTRTKPKAEDHVKNGNGAGAGNEDGIVYRRHSRVEEIQCQITGSRTLITQRGIVQLHPGDFVNIPVGVAFTDHVDGDAASNGESHHISILTRHPCPPKAQVVRQASPATWDAVMEIRNGRKDV</sequence>
<dbReference type="AlphaFoldDB" id="A0AAN6ETA5"/>
<feature type="region of interest" description="Disordered" evidence="1">
    <location>
        <begin position="1"/>
        <end position="21"/>
    </location>
</feature>
<feature type="compositionally biased region" description="Basic and acidic residues" evidence="1">
    <location>
        <begin position="1"/>
        <end position="12"/>
    </location>
</feature>
<reference evidence="2" key="1">
    <citation type="submission" date="2023-01" db="EMBL/GenBank/DDBJ databases">
        <title>Exophiala dermititidis isolated from Cystic Fibrosis Patient.</title>
        <authorList>
            <person name="Kurbessoian T."/>
            <person name="Crocker A."/>
            <person name="Murante D."/>
            <person name="Hogan D.A."/>
            <person name="Stajich J.E."/>
        </authorList>
    </citation>
    <scope>NUCLEOTIDE SEQUENCE</scope>
    <source>
        <strain evidence="2">Ex8</strain>
    </source>
</reference>
<organism evidence="2 3">
    <name type="scientific">Exophiala dermatitidis</name>
    <name type="common">Black yeast-like fungus</name>
    <name type="synonym">Wangiella dermatitidis</name>
    <dbReference type="NCBI Taxonomy" id="5970"/>
    <lineage>
        <taxon>Eukaryota</taxon>
        <taxon>Fungi</taxon>
        <taxon>Dikarya</taxon>
        <taxon>Ascomycota</taxon>
        <taxon>Pezizomycotina</taxon>
        <taxon>Eurotiomycetes</taxon>
        <taxon>Chaetothyriomycetidae</taxon>
        <taxon>Chaetothyriales</taxon>
        <taxon>Herpotrichiellaceae</taxon>
        <taxon>Exophiala</taxon>
    </lineage>
</organism>
<dbReference type="EMBL" id="JAJGCB010000009">
    <property type="protein sequence ID" value="KAJ8990858.1"/>
    <property type="molecule type" value="Genomic_DNA"/>
</dbReference>
<evidence type="ECO:0000256" key="1">
    <source>
        <dbReference type="SAM" id="MobiDB-lite"/>
    </source>
</evidence>
<protein>
    <recommendedName>
        <fullName evidence="4">Homogentisate 1,2-dioxygenase</fullName>
    </recommendedName>
</protein>
<dbReference type="InterPro" id="IPR011051">
    <property type="entry name" value="RmlC_Cupin_sf"/>
</dbReference>